<dbReference type="EMBL" id="FWFO01000001">
    <property type="protein sequence ID" value="SLN12877.1"/>
    <property type="molecule type" value="Genomic_DNA"/>
</dbReference>
<dbReference type="AlphaFoldDB" id="A0A1Y5RAZ0"/>
<dbReference type="Gene3D" id="3.40.30.10">
    <property type="entry name" value="Glutaredoxin"/>
    <property type="match status" value="1"/>
</dbReference>
<keyword evidence="3" id="KW-1185">Reference proteome</keyword>
<evidence type="ECO:0000313" key="2">
    <source>
        <dbReference type="EMBL" id="SLN12877.1"/>
    </source>
</evidence>
<dbReference type="GO" id="GO:0016209">
    <property type="term" value="F:antioxidant activity"/>
    <property type="evidence" value="ECO:0007669"/>
    <property type="project" value="InterPro"/>
</dbReference>
<proteinExistence type="predicted"/>
<dbReference type="InterPro" id="IPR000866">
    <property type="entry name" value="AhpC/TSA"/>
</dbReference>
<dbReference type="SUPFAM" id="SSF52833">
    <property type="entry name" value="Thioredoxin-like"/>
    <property type="match status" value="1"/>
</dbReference>
<reference evidence="2 3" key="1">
    <citation type="submission" date="2017-03" db="EMBL/GenBank/DDBJ databases">
        <authorList>
            <person name="Afonso C.L."/>
            <person name="Miller P.J."/>
            <person name="Scott M.A."/>
            <person name="Spackman E."/>
            <person name="Goraichik I."/>
            <person name="Dimitrov K.M."/>
            <person name="Suarez D.L."/>
            <person name="Swayne D.E."/>
        </authorList>
    </citation>
    <scope>NUCLEOTIDE SEQUENCE [LARGE SCALE GENOMIC DNA]</scope>
    <source>
        <strain evidence="2 3">CECT 7639</strain>
    </source>
</reference>
<accession>A0A1Y5RAZ0</accession>
<dbReference type="InterPro" id="IPR036249">
    <property type="entry name" value="Thioredoxin-like_sf"/>
</dbReference>
<dbReference type="PROSITE" id="PS51352">
    <property type="entry name" value="THIOREDOXIN_2"/>
    <property type="match status" value="1"/>
</dbReference>
<dbReference type="Proteomes" id="UP000193077">
    <property type="component" value="Unassembled WGS sequence"/>
</dbReference>
<name>A0A1Y5RAZ0_9RHOB</name>
<gene>
    <name evidence="2" type="ORF">TRL7639_00147</name>
</gene>
<feature type="domain" description="Thioredoxin" evidence="1">
    <location>
        <begin position="2"/>
        <end position="162"/>
    </location>
</feature>
<dbReference type="InterPro" id="IPR013766">
    <property type="entry name" value="Thioredoxin_domain"/>
</dbReference>
<protein>
    <submittedName>
        <fullName evidence="2">AhpC/TSA family protein</fullName>
    </submittedName>
</protein>
<dbReference type="GO" id="GO:0016491">
    <property type="term" value="F:oxidoreductase activity"/>
    <property type="evidence" value="ECO:0007669"/>
    <property type="project" value="InterPro"/>
</dbReference>
<evidence type="ECO:0000259" key="1">
    <source>
        <dbReference type="PROSITE" id="PS51352"/>
    </source>
</evidence>
<dbReference type="Pfam" id="PF00578">
    <property type="entry name" value="AhpC-TSA"/>
    <property type="match status" value="1"/>
</dbReference>
<organism evidence="2 3">
    <name type="scientific">Falsiruegeria litorea R37</name>
    <dbReference type="NCBI Taxonomy" id="1200284"/>
    <lineage>
        <taxon>Bacteria</taxon>
        <taxon>Pseudomonadati</taxon>
        <taxon>Pseudomonadota</taxon>
        <taxon>Alphaproteobacteria</taxon>
        <taxon>Rhodobacterales</taxon>
        <taxon>Roseobacteraceae</taxon>
        <taxon>Falsiruegeria</taxon>
    </lineage>
</organism>
<dbReference type="RefSeq" id="WP_085796191.1">
    <property type="nucleotide sequence ID" value="NZ_FWFO01000001.1"/>
</dbReference>
<sequence length="177" mass="19444">MLTPGKQVPALTIETLGQGTFDLDKNHGENGTVVIVYRGLHCPICIRQMAEVEAALDDFAAQGIEVVMISTDTKDRAEQTVEKAGTSKLRVGYELSLKAAHEDWGLWISSKRPDSAEADLFAEPGHFYIAPDRTLYFGWQQTTPFARPSTADMLGGIKWALENNYPPRGAYTGDLPS</sequence>
<dbReference type="OrthoDB" id="9809746at2"/>
<evidence type="ECO:0000313" key="3">
    <source>
        <dbReference type="Proteomes" id="UP000193077"/>
    </source>
</evidence>